<dbReference type="InterPro" id="IPR003615">
    <property type="entry name" value="HNH_nuc"/>
</dbReference>
<feature type="domain" description="HNH nuclease" evidence="1">
    <location>
        <begin position="81"/>
        <end position="131"/>
    </location>
</feature>
<dbReference type="Pfam" id="PF13391">
    <property type="entry name" value="HNH_2"/>
    <property type="match status" value="1"/>
</dbReference>
<evidence type="ECO:0000259" key="1">
    <source>
        <dbReference type="Pfam" id="PF13391"/>
    </source>
</evidence>
<organism evidence="2">
    <name type="scientific">viral metagenome</name>
    <dbReference type="NCBI Taxonomy" id="1070528"/>
    <lineage>
        <taxon>unclassified sequences</taxon>
        <taxon>metagenomes</taxon>
        <taxon>organismal metagenomes</taxon>
    </lineage>
</organism>
<proteinExistence type="predicted"/>
<name>A0A6C0DZS6_9ZZZZ</name>
<evidence type="ECO:0000313" key="2">
    <source>
        <dbReference type="EMBL" id="QHT21952.1"/>
    </source>
</evidence>
<sequence>MSDNIISDLINEIYFLPTLDENTEKIYYEKYNEMLEIHEKEMLDYVFYANKKYIYKDIKNSVIRDDKQFRKDVIAKYNNKCIISNNDIIMCDVAHIIPFCEANEFEKYDVNNGLLLSSELHKLFDKKLLKINPETRLIEIDNVLLQIENNKCNIYHNKEIVLDDATIKYLSKIY</sequence>
<dbReference type="EMBL" id="MN739699">
    <property type="protein sequence ID" value="QHT21952.1"/>
    <property type="molecule type" value="Genomic_DNA"/>
</dbReference>
<reference evidence="2" key="1">
    <citation type="journal article" date="2020" name="Nature">
        <title>Giant virus diversity and host interactions through global metagenomics.</title>
        <authorList>
            <person name="Schulz F."/>
            <person name="Roux S."/>
            <person name="Paez-Espino D."/>
            <person name="Jungbluth S."/>
            <person name="Walsh D.A."/>
            <person name="Denef V.J."/>
            <person name="McMahon K.D."/>
            <person name="Konstantinidis K.T."/>
            <person name="Eloe-Fadrosh E.A."/>
            <person name="Kyrpides N.C."/>
            <person name="Woyke T."/>
        </authorList>
    </citation>
    <scope>NUCLEOTIDE SEQUENCE</scope>
    <source>
        <strain evidence="2">GVMAG-M-3300023179-103</strain>
    </source>
</reference>
<dbReference type="AlphaFoldDB" id="A0A6C0DZS6"/>
<accession>A0A6C0DZS6</accession>
<protein>
    <recommendedName>
        <fullName evidence="1">HNH nuclease domain-containing protein</fullName>
    </recommendedName>
</protein>